<dbReference type="Gene3D" id="3.40.47.10">
    <property type="match status" value="2"/>
</dbReference>
<dbReference type="Proteomes" id="UP001500393">
    <property type="component" value="Unassembled WGS sequence"/>
</dbReference>
<evidence type="ECO:0000313" key="5">
    <source>
        <dbReference type="Proteomes" id="UP001500393"/>
    </source>
</evidence>
<comment type="caution">
    <text evidence="4">The sequence shown here is derived from an EMBL/GenBank/DDBJ whole genome shotgun (WGS) entry which is preliminary data.</text>
</comment>
<accession>A0ABP4QKF7</accession>
<name>A0ABP4QKF7_9ACTN</name>
<dbReference type="PANTHER" id="PTHR34069">
    <property type="entry name" value="3-OXOACYL-[ACYL-CARRIER-PROTEIN] SYNTHASE 3"/>
    <property type="match status" value="1"/>
</dbReference>
<evidence type="ECO:0000259" key="3">
    <source>
        <dbReference type="Pfam" id="PF08541"/>
    </source>
</evidence>
<dbReference type="EMBL" id="BAAAOS010000061">
    <property type="protein sequence ID" value="GAA1611631.1"/>
    <property type="molecule type" value="Genomic_DNA"/>
</dbReference>
<dbReference type="InterPro" id="IPR016039">
    <property type="entry name" value="Thiolase-like"/>
</dbReference>
<keyword evidence="5" id="KW-1185">Reference proteome</keyword>
<dbReference type="RefSeq" id="WP_344221729.1">
    <property type="nucleotide sequence ID" value="NZ_BAAAOS010000061.1"/>
</dbReference>
<dbReference type="SUPFAM" id="SSF53901">
    <property type="entry name" value="Thiolase-like"/>
    <property type="match status" value="1"/>
</dbReference>
<reference evidence="5" key="1">
    <citation type="journal article" date="2019" name="Int. J. Syst. Evol. Microbiol.">
        <title>The Global Catalogue of Microorganisms (GCM) 10K type strain sequencing project: providing services to taxonomists for standard genome sequencing and annotation.</title>
        <authorList>
            <consortium name="The Broad Institute Genomics Platform"/>
            <consortium name="The Broad Institute Genome Sequencing Center for Infectious Disease"/>
            <person name="Wu L."/>
            <person name="Ma J."/>
        </authorList>
    </citation>
    <scope>NUCLEOTIDE SEQUENCE [LARGE SCALE GENOMIC DNA]</scope>
    <source>
        <strain evidence="5">JCM 14969</strain>
    </source>
</reference>
<gene>
    <name evidence="4" type="ORF">GCM10009789_77500</name>
</gene>
<dbReference type="PANTHER" id="PTHR34069:SF2">
    <property type="entry name" value="BETA-KETOACYL-[ACYL-CARRIER-PROTEIN] SYNTHASE III"/>
    <property type="match status" value="1"/>
</dbReference>
<proteinExistence type="predicted"/>
<dbReference type="InterPro" id="IPR013747">
    <property type="entry name" value="ACP_syn_III_C"/>
</dbReference>
<evidence type="ECO:0000256" key="2">
    <source>
        <dbReference type="ARBA" id="ARBA00023315"/>
    </source>
</evidence>
<evidence type="ECO:0000256" key="1">
    <source>
        <dbReference type="ARBA" id="ARBA00022679"/>
    </source>
</evidence>
<dbReference type="Pfam" id="PF08541">
    <property type="entry name" value="ACP_syn_III_C"/>
    <property type="match status" value="1"/>
</dbReference>
<organism evidence="4 5">
    <name type="scientific">Kribbella sancticallisti</name>
    <dbReference type="NCBI Taxonomy" id="460087"/>
    <lineage>
        <taxon>Bacteria</taxon>
        <taxon>Bacillati</taxon>
        <taxon>Actinomycetota</taxon>
        <taxon>Actinomycetes</taxon>
        <taxon>Propionibacteriales</taxon>
        <taxon>Kribbellaceae</taxon>
        <taxon>Kribbella</taxon>
    </lineage>
</organism>
<dbReference type="NCBIfam" id="NF005293">
    <property type="entry name" value="PRK06816.1"/>
    <property type="match status" value="1"/>
</dbReference>
<keyword evidence="1" id="KW-0808">Transferase</keyword>
<protein>
    <submittedName>
        <fullName evidence="4">Beta-ketoacyl-ACP synthase III</fullName>
    </submittedName>
</protein>
<dbReference type="CDD" id="cd00827">
    <property type="entry name" value="init_cond_enzymes"/>
    <property type="match status" value="1"/>
</dbReference>
<evidence type="ECO:0000313" key="4">
    <source>
        <dbReference type="EMBL" id="GAA1611631.1"/>
    </source>
</evidence>
<keyword evidence="2" id="KW-0012">Acyltransferase</keyword>
<sequence>MAAYISGIGAFLPNDPIGNDELEHLLGQVDGARSRSRALVLRSNGIKTRHYALDRASGEMTHTNCELTVEAINALCVRTGFSLEDLECLSCGTSSPDQMMPNHSVMVHAELGSPPCETVSTSGVCCSGLTALKYGYLSVLSGTTTNAVTTASELPSAALLAENYESRSASDDRDVERLSANPSVAFEADFLRWMLSDAASAVLITDKPLGETVSLRIDWVEIISMAHLADPCTYFGAEKFKDGTLLGWLQLRNPRAALEGGHFQLRQDVRQLADMIAPLFGETLEIVRKRRGIQAEEYDWFLPHYSSEYFRKPTRDVMSERGFEIPDDKWFTNLPYKGNTGSASIFVMLEELLNGGRLQPGQKLFCLVPESSRFTYGYMQLTVV</sequence>
<feature type="domain" description="Beta-ketoacyl-[acyl-carrier-protein] synthase III C-terminal" evidence="3">
    <location>
        <begin position="290"/>
        <end position="365"/>
    </location>
</feature>